<evidence type="ECO:0000313" key="3">
    <source>
        <dbReference type="Proteomes" id="UP000008922"/>
    </source>
</evidence>
<feature type="domain" description="Glycosyltransferase 2-like" evidence="1">
    <location>
        <begin position="5"/>
        <end position="126"/>
    </location>
</feature>
<proteinExistence type="predicted"/>
<keyword evidence="2" id="KW-0808">Transferase</keyword>
<protein>
    <submittedName>
        <fullName evidence="2">Glycosyltransferase</fullName>
        <ecNumber evidence="2">2.4.-.-</ecNumber>
    </submittedName>
</protein>
<dbReference type="HOGENOM" id="CLU_025996_21_0_0"/>
<dbReference type="eggNOG" id="COG1216">
    <property type="taxonomic scope" value="Bacteria"/>
</dbReference>
<dbReference type="Gene3D" id="3.90.550.10">
    <property type="entry name" value="Spore Coat Polysaccharide Biosynthesis Protein SpsA, Chain A"/>
    <property type="match status" value="1"/>
</dbReference>
<evidence type="ECO:0000313" key="2">
    <source>
        <dbReference type="EMBL" id="BAJ62692.1"/>
    </source>
</evidence>
<dbReference type="EMBL" id="AP012029">
    <property type="protein sequence ID" value="BAJ62692.1"/>
    <property type="molecule type" value="Genomic_DNA"/>
</dbReference>
<dbReference type="Pfam" id="PF00535">
    <property type="entry name" value="Glycos_transf_2"/>
    <property type="match status" value="1"/>
</dbReference>
<dbReference type="InterPro" id="IPR050834">
    <property type="entry name" value="Glycosyltransf_2"/>
</dbReference>
<dbReference type="InterPro" id="IPR001173">
    <property type="entry name" value="Glyco_trans_2-like"/>
</dbReference>
<dbReference type="AlphaFoldDB" id="E8N1T7"/>
<dbReference type="PANTHER" id="PTHR43685">
    <property type="entry name" value="GLYCOSYLTRANSFERASE"/>
    <property type="match status" value="1"/>
</dbReference>
<reference evidence="2 3" key="1">
    <citation type="submission" date="2010-12" db="EMBL/GenBank/DDBJ databases">
        <title>Whole genome sequence of Anaerolinea thermophila UNI-1.</title>
        <authorList>
            <person name="Narita-Yamada S."/>
            <person name="Kishi E."/>
            <person name="Watanabe Y."/>
            <person name="Takasaki K."/>
            <person name="Ankai A."/>
            <person name="Oguchi A."/>
            <person name="Fukui S."/>
            <person name="Takahashi M."/>
            <person name="Yashiro I."/>
            <person name="Hosoyama A."/>
            <person name="Sekiguchi Y."/>
            <person name="Hanada S."/>
            <person name="Fujita N."/>
        </authorList>
    </citation>
    <scope>NUCLEOTIDE SEQUENCE [LARGE SCALE GENOMIC DNA]</scope>
    <source>
        <strain evidence="3">DSM 14523 / JCM 11388 / NBRC 100420 / UNI-1</strain>
    </source>
</reference>
<organism evidence="2 3">
    <name type="scientific">Anaerolinea thermophila (strain DSM 14523 / JCM 11388 / NBRC 100420 / UNI-1)</name>
    <dbReference type="NCBI Taxonomy" id="926569"/>
    <lineage>
        <taxon>Bacteria</taxon>
        <taxon>Bacillati</taxon>
        <taxon>Chloroflexota</taxon>
        <taxon>Anaerolineae</taxon>
        <taxon>Anaerolineales</taxon>
        <taxon>Anaerolineaceae</taxon>
        <taxon>Anaerolinea</taxon>
    </lineage>
</organism>
<gene>
    <name evidence="2" type="ordered locus">ANT_06580</name>
</gene>
<keyword evidence="3" id="KW-1185">Reference proteome</keyword>
<dbReference type="STRING" id="926569.ANT_06580"/>
<dbReference type="KEGG" id="atm:ANT_06580"/>
<dbReference type="CDD" id="cd06433">
    <property type="entry name" value="GT_2_WfgS_like"/>
    <property type="match status" value="1"/>
</dbReference>
<dbReference type="EC" id="2.4.-.-" evidence="2"/>
<dbReference type="RefSeq" id="WP_013559087.1">
    <property type="nucleotide sequence ID" value="NC_014960.1"/>
</dbReference>
<name>E8N1T7_ANATU</name>
<dbReference type="GO" id="GO:0016757">
    <property type="term" value="F:glycosyltransferase activity"/>
    <property type="evidence" value="ECO:0007669"/>
    <property type="project" value="UniProtKB-KW"/>
</dbReference>
<keyword evidence="2" id="KW-0328">Glycosyltransferase</keyword>
<dbReference type="Proteomes" id="UP000008922">
    <property type="component" value="Chromosome"/>
</dbReference>
<dbReference type="SUPFAM" id="SSF53448">
    <property type="entry name" value="Nucleotide-diphospho-sugar transferases"/>
    <property type="match status" value="1"/>
</dbReference>
<dbReference type="PANTHER" id="PTHR43685:SF2">
    <property type="entry name" value="GLYCOSYLTRANSFERASE 2-LIKE DOMAIN-CONTAINING PROTEIN"/>
    <property type="match status" value="1"/>
</dbReference>
<accession>E8N1T7</accession>
<dbReference type="InterPro" id="IPR029044">
    <property type="entry name" value="Nucleotide-diphossugar_trans"/>
</dbReference>
<dbReference type="InParanoid" id="E8N1T7"/>
<sequence length="257" mass="29719">MTLVTIVTPSFNQARFLEETMLSVLHQDYPHIEYIVVDGGSTDGSVDVIRRYADRLAWWVSEPDRGQTDAINKGFAHAHGEILAWLNSDDTYQPGAVRAAVEALEKHPEAAMVYGDAHYIDENGRVIGRFPAAQTDYRRLRQGYVHIPQQAAFWRASYWRQVGPLDPTFYFAMDYDLWVRLAALAPLVYIPGQVWANFRLHSDAKTISADDRCWPEMLRVHRRLGGGWFAPIVFKYYLRRLVAPYIRWKRKRLFTNG</sequence>
<evidence type="ECO:0000259" key="1">
    <source>
        <dbReference type="Pfam" id="PF00535"/>
    </source>
</evidence>